<dbReference type="RefSeq" id="WP_008043433.1">
    <property type="nucleotide sequence ID" value="NZ_CH724150.1"/>
</dbReference>
<protein>
    <submittedName>
        <fullName evidence="1">Tyrosinase/Peptidase</fullName>
    </submittedName>
</protein>
<keyword evidence="2" id="KW-1185">Reference proteome</keyword>
<evidence type="ECO:0000313" key="1">
    <source>
        <dbReference type="EMBL" id="EAR09694.1"/>
    </source>
</evidence>
<dbReference type="OrthoDB" id="8893233at2"/>
<dbReference type="Gene3D" id="2.60.120.380">
    <property type="match status" value="3"/>
</dbReference>
<name>A4BDT5_9GAMM</name>
<dbReference type="STRING" id="314283.MED297_16084"/>
<dbReference type="Proteomes" id="UP000005953">
    <property type="component" value="Unassembled WGS sequence"/>
</dbReference>
<proteinExistence type="predicted"/>
<organism evidence="1 2">
    <name type="scientific">Reinekea blandensis MED297</name>
    <dbReference type="NCBI Taxonomy" id="314283"/>
    <lineage>
        <taxon>Bacteria</taxon>
        <taxon>Pseudomonadati</taxon>
        <taxon>Pseudomonadota</taxon>
        <taxon>Gammaproteobacteria</taxon>
        <taxon>Oceanospirillales</taxon>
        <taxon>Saccharospirillaceae</taxon>
        <taxon>Reinekea</taxon>
    </lineage>
</organism>
<comment type="caution">
    <text evidence="1">The sequence shown here is derived from an EMBL/GenBank/DDBJ whole genome shotgun (WGS) entry which is preliminary data.</text>
</comment>
<sequence>MDKLVATVLFTSTAFIASGCTTVPTSQSTASDTALSQSQVVTFKLDESVRGELTSASQLNYNNGSRYKVFQLNDAEADAIVQLDMQSSFEGSFSVFNSLNERIASGSPARFQTNDLGPWLIAVNGDDADNYGPFRFKATTVDIELRDRISEGEVVNGWLGENDETTLQFSVAETKLFQIDLRSDDFDAVLAVNGDQISTLEDDDGGESENSRIVEALSPGDYQIVVRSYEGNGGLFDLEVAALDVEFATNLDLTVPSTVNGWLSTNEEKTFQLTVEEEQLFKIDLRSNDFDTKLAIMGDQIATLEDDDGGEGENSQLVEALSPGTYQIIARSYDGDGGMFEIEVAALDVEIDTNRELTAPAVVNGWMRSDEDMYQLTIQQDGWYVIEMRSEVVDSVITLRGSDDFYAEDDDSAGGQDSRLEVELAAGVYELFAQTYDGGSGQYRLTVNPR</sequence>
<dbReference type="AlphaFoldDB" id="A4BDT5"/>
<dbReference type="PROSITE" id="PS51257">
    <property type="entry name" value="PROKAR_LIPOPROTEIN"/>
    <property type="match status" value="1"/>
</dbReference>
<evidence type="ECO:0000313" key="2">
    <source>
        <dbReference type="Proteomes" id="UP000005953"/>
    </source>
</evidence>
<reference evidence="1 2" key="1">
    <citation type="submission" date="2006-02" db="EMBL/GenBank/DDBJ databases">
        <authorList>
            <person name="Pinhassi J."/>
            <person name="Pedros-Alio C."/>
            <person name="Ferriera S."/>
            <person name="Johnson J."/>
            <person name="Kravitz S."/>
            <person name="Halpern A."/>
            <person name="Remington K."/>
            <person name="Beeson K."/>
            <person name="Tran B."/>
            <person name="Rogers Y.-H."/>
            <person name="Friedman R."/>
            <person name="Venter J.C."/>
        </authorList>
    </citation>
    <scope>NUCLEOTIDE SEQUENCE [LARGE SCALE GENOMIC DNA]</scope>
    <source>
        <strain evidence="1 2">MED297</strain>
    </source>
</reference>
<accession>A4BDT5</accession>
<dbReference type="EMBL" id="AAOE01000008">
    <property type="protein sequence ID" value="EAR09694.1"/>
    <property type="molecule type" value="Genomic_DNA"/>
</dbReference>
<gene>
    <name evidence="1" type="ORF">MED297_16084</name>
</gene>
<dbReference type="HOGENOM" id="CLU_049165_0_0_6"/>